<sequence length="426" mass="44067">MTQHFDIVVVGAGPAGLNAAHAAAREGVTVALLDDNPRAGGQIWRQGPGQPPQVPLQRLLADLNQQSNVTYFSSTRVIAPLGAHGLLLESAGHGGVGIRYERLILATGARERLLPFAGWTLPGVTGAGALQALIKGGMPVHGERIVIAGSGPLLIAALATARAAGARVVAVVEQAPAFEVARFGASLISEPAKLRQAVGMTRGFTGLRYWTSSIVQEAHGEGCVERVTIRRGERNVTLACDRVACGYGLVPNVTLAHALGCAINEAGEIVVDGEQRSSVGGVLAAGECTGIGGAELAAVEGELAGLSASGSAASRAVLHAQRARWRRFGRRVEAAFALRDAALVAPAAATLLCRCEDVSLGEVRAYPDWRDAKLHTRCGMGACQGRICGAAASLYFGWQAAAPRPPFSPARIGTLMAASEEPPLAE</sequence>
<dbReference type="EMBL" id="FRAB01000050">
    <property type="protein sequence ID" value="SHK97955.1"/>
    <property type="molecule type" value="Genomic_DNA"/>
</dbReference>
<evidence type="ECO:0000256" key="1">
    <source>
        <dbReference type="ARBA" id="ARBA00023002"/>
    </source>
</evidence>
<dbReference type="Pfam" id="PF07992">
    <property type="entry name" value="Pyr_redox_2"/>
    <property type="match status" value="1"/>
</dbReference>
<dbReference type="Gene3D" id="3.50.50.60">
    <property type="entry name" value="FAD/NAD(P)-binding domain"/>
    <property type="match status" value="2"/>
</dbReference>
<proteinExistence type="predicted"/>
<reference evidence="3 4" key="1">
    <citation type="submission" date="2016-11" db="EMBL/GenBank/DDBJ databases">
        <authorList>
            <person name="Jaros S."/>
            <person name="Januszkiewicz K."/>
            <person name="Wedrychowicz H."/>
        </authorList>
    </citation>
    <scope>NUCLEOTIDE SEQUENCE [LARGE SCALE GENOMIC DNA]</scope>
    <source>
        <strain evidence="3 4">LMG 20594</strain>
    </source>
</reference>
<dbReference type="PANTHER" id="PTHR42949:SF3">
    <property type="entry name" value="ANAEROBIC GLYCEROL-3-PHOSPHATE DEHYDROGENASE SUBUNIT B"/>
    <property type="match status" value="1"/>
</dbReference>
<gene>
    <name evidence="3" type="ORF">SAMN05192548_10507</name>
</gene>
<feature type="domain" description="FAD/NAD(P)-binding" evidence="2">
    <location>
        <begin position="5"/>
        <end position="294"/>
    </location>
</feature>
<dbReference type="GO" id="GO:0016491">
    <property type="term" value="F:oxidoreductase activity"/>
    <property type="evidence" value="ECO:0007669"/>
    <property type="project" value="UniProtKB-KW"/>
</dbReference>
<name>A0A1M6WWM2_9BURK</name>
<dbReference type="PANTHER" id="PTHR42949">
    <property type="entry name" value="ANAEROBIC GLYCEROL-3-PHOSPHATE DEHYDROGENASE SUBUNIT B"/>
    <property type="match status" value="1"/>
</dbReference>
<dbReference type="InterPro" id="IPR041854">
    <property type="entry name" value="BFD-like_2Fe2S-bd_dom_sf"/>
</dbReference>
<dbReference type="InterPro" id="IPR051691">
    <property type="entry name" value="Metab_Enz_Cyan_OpOx_G3PDH"/>
</dbReference>
<evidence type="ECO:0000313" key="4">
    <source>
        <dbReference type="Proteomes" id="UP000184395"/>
    </source>
</evidence>
<dbReference type="Proteomes" id="UP000184395">
    <property type="component" value="Unassembled WGS sequence"/>
</dbReference>
<organism evidence="3 4">
    <name type="scientific">Paraburkholderia terricola</name>
    <dbReference type="NCBI Taxonomy" id="169427"/>
    <lineage>
        <taxon>Bacteria</taxon>
        <taxon>Pseudomonadati</taxon>
        <taxon>Pseudomonadota</taxon>
        <taxon>Betaproteobacteria</taxon>
        <taxon>Burkholderiales</taxon>
        <taxon>Burkholderiaceae</taxon>
        <taxon>Paraburkholderia</taxon>
    </lineage>
</organism>
<dbReference type="InterPro" id="IPR017224">
    <property type="entry name" value="Opine_Oxase_asu/HCN_bsu"/>
</dbReference>
<accession>A0A1M6WWM2</accession>
<dbReference type="RefSeq" id="WP_073432059.1">
    <property type="nucleotide sequence ID" value="NZ_CADFGY010000048.1"/>
</dbReference>
<dbReference type="PRINTS" id="PR00368">
    <property type="entry name" value="FADPNR"/>
</dbReference>
<dbReference type="OrthoDB" id="9801699at2"/>
<dbReference type="STRING" id="169427.SAMN05192548_10507"/>
<dbReference type="Gene3D" id="1.10.10.1100">
    <property type="entry name" value="BFD-like [2Fe-2S]-binding domain"/>
    <property type="match status" value="1"/>
</dbReference>
<protein>
    <submittedName>
        <fullName evidence="3">NADPH-dependent 2,4-dienoyl-CoA reductase, sulfur reductase</fullName>
    </submittedName>
</protein>
<dbReference type="AlphaFoldDB" id="A0A1M6WWM2"/>
<evidence type="ECO:0000313" key="3">
    <source>
        <dbReference type="EMBL" id="SHK97955.1"/>
    </source>
</evidence>
<dbReference type="InterPro" id="IPR036188">
    <property type="entry name" value="FAD/NAD-bd_sf"/>
</dbReference>
<dbReference type="InterPro" id="IPR023753">
    <property type="entry name" value="FAD/NAD-binding_dom"/>
</dbReference>
<dbReference type="SUPFAM" id="SSF51905">
    <property type="entry name" value="FAD/NAD(P)-binding domain"/>
    <property type="match status" value="1"/>
</dbReference>
<keyword evidence="1" id="KW-0560">Oxidoreductase</keyword>
<dbReference type="PRINTS" id="PR00469">
    <property type="entry name" value="PNDRDTASEII"/>
</dbReference>
<dbReference type="PIRSF" id="PIRSF037495">
    <property type="entry name" value="Opine_OX_OoxA/HcnB"/>
    <property type="match status" value="1"/>
</dbReference>
<evidence type="ECO:0000259" key="2">
    <source>
        <dbReference type="Pfam" id="PF07992"/>
    </source>
</evidence>